<evidence type="ECO:0000313" key="1">
    <source>
        <dbReference type="EMBL" id="TLH64179.1"/>
    </source>
</evidence>
<dbReference type="RefSeq" id="WP_138250216.1">
    <property type="nucleotide sequence ID" value="NZ_AP022616.1"/>
</dbReference>
<accession>A0A7I7ZVG6</accession>
<dbReference type="Proteomes" id="UP000309984">
    <property type="component" value="Unassembled WGS sequence"/>
</dbReference>
<reference evidence="1 2" key="1">
    <citation type="submission" date="2018-01" db="EMBL/GenBank/DDBJ databases">
        <title>Comparative genomics of Mycobacterium mucogenicum and Mycobacterium neoaurum clade members emphasizing tRNA and non-coding RNA.</title>
        <authorList>
            <person name="Behra P.R.K."/>
            <person name="Pettersson B.M.F."/>
            <person name="Das S."/>
            <person name="Dasgupta S."/>
            <person name="Kirsebom L.A."/>
        </authorList>
    </citation>
    <scope>NUCLEOTIDE SEQUENCE [LARGE SCALE GENOMIC DNA]</scope>
    <source>
        <strain evidence="1 2">DSM 45104</strain>
    </source>
</reference>
<comment type="caution">
    <text evidence="1">The sequence shown here is derived from an EMBL/GenBank/DDBJ whole genome shotgun (WGS) entry which is preliminary data.</text>
</comment>
<organism evidence="1 2">
    <name type="scientific">Mycolicibacterium phocaicum</name>
    <dbReference type="NCBI Taxonomy" id="319706"/>
    <lineage>
        <taxon>Bacteria</taxon>
        <taxon>Bacillati</taxon>
        <taxon>Actinomycetota</taxon>
        <taxon>Actinomycetes</taxon>
        <taxon>Mycobacteriales</taxon>
        <taxon>Mycobacteriaceae</taxon>
        <taxon>Mycolicibacterium</taxon>
    </lineage>
</organism>
<name>A0A7I7ZVG6_9MYCO</name>
<dbReference type="Pfam" id="PF08044">
    <property type="entry name" value="DUF1707"/>
    <property type="match status" value="1"/>
</dbReference>
<sequence>MDHHENLPFPEPPHHSAASRTPDTHIRVGDADRETVSHRLSRAVAEGRLTLTEYDTRLQRLYRAETRGELADIVSDLPRSDERGELKPQRKQSIPAWVVIMWMPWVAVNLLCLAIWLATGAGYFWPFWVAVPWGCALLIPSAIGVFTSGRRVYVRGERPAAPCGHHDSRPAHRRDGHRDRGVPIIAANAGHAGRAVRAG</sequence>
<dbReference type="InterPro" id="IPR012551">
    <property type="entry name" value="DUF1707_SHOCT-like"/>
</dbReference>
<evidence type="ECO:0000313" key="2">
    <source>
        <dbReference type="Proteomes" id="UP000309984"/>
    </source>
</evidence>
<gene>
    <name evidence="1" type="ORF">C1S79_20195</name>
</gene>
<keyword evidence="2" id="KW-1185">Reference proteome</keyword>
<protein>
    <submittedName>
        <fullName evidence="1">Uncharacterized protein</fullName>
    </submittedName>
</protein>
<dbReference type="PANTHER" id="PTHR40763:SF5">
    <property type="entry name" value="MEMBRANE PROTEIN"/>
    <property type="match status" value="1"/>
</dbReference>
<proteinExistence type="predicted"/>
<dbReference type="PANTHER" id="PTHR40763">
    <property type="entry name" value="MEMBRANE PROTEIN-RELATED"/>
    <property type="match status" value="1"/>
</dbReference>
<dbReference type="AlphaFoldDB" id="A0A7I7ZVG6"/>
<dbReference type="EMBL" id="POTM01000049">
    <property type="protein sequence ID" value="TLH64179.1"/>
    <property type="molecule type" value="Genomic_DNA"/>
</dbReference>